<protein>
    <recommendedName>
        <fullName evidence="3">Bacteriocin class II with double-glycine leader peptide</fullName>
    </recommendedName>
</protein>
<dbReference type="KEGG" id="lri:NCTC12151_01667"/>
<dbReference type="Proteomes" id="UP000249005">
    <property type="component" value="Chromosome 1"/>
</dbReference>
<accession>A0A2X4UXK3</accession>
<evidence type="ECO:0008006" key="3">
    <source>
        <dbReference type="Google" id="ProtNLM"/>
    </source>
</evidence>
<dbReference type="EMBL" id="LS483470">
    <property type="protein sequence ID" value="SQI40508.1"/>
    <property type="molecule type" value="Genomic_DNA"/>
</dbReference>
<keyword evidence="2" id="KW-1185">Reference proteome</keyword>
<dbReference type="AlphaFoldDB" id="A0A2X4UXK3"/>
<evidence type="ECO:0000313" key="2">
    <source>
        <dbReference type="Proteomes" id="UP000249005"/>
    </source>
</evidence>
<organism evidence="1 2">
    <name type="scientific">Leminorella richardii</name>
    <dbReference type="NCBI Taxonomy" id="158841"/>
    <lineage>
        <taxon>Bacteria</taxon>
        <taxon>Pseudomonadati</taxon>
        <taxon>Pseudomonadota</taxon>
        <taxon>Gammaproteobacteria</taxon>
        <taxon>Enterobacterales</taxon>
        <taxon>Budviciaceae</taxon>
        <taxon>Leminorella</taxon>
    </lineage>
</organism>
<dbReference type="RefSeq" id="WP_111740211.1">
    <property type="nucleotide sequence ID" value="NZ_LR698987.1"/>
</dbReference>
<gene>
    <name evidence="1" type="ORF">NCTC12151_01667</name>
</gene>
<reference evidence="1 2" key="1">
    <citation type="submission" date="2018-06" db="EMBL/GenBank/DDBJ databases">
        <authorList>
            <consortium name="Pathogen Informatics"/>
            <person name="Doyle S."/>
        </authorList>
    </citation>
    <scope>NUCLEOTIDE SEQUENCE [LARGE SCALE GENOMIC DNA]</scope>
    <source>
        <strain evidence="1 2">NCTC12151</strain>
    </source>
</reference>
<evidence type="ECO:0000313" key="1">
    <source>
        <dbReference type="EMBL" id="SQI40508.1"/>
    </source>
</evidence>
<name>A0A2X4UXK3_9GAMM</name>
<proteinExistence type="predicted"/>
<sequence length="72" mass="7483">MRELNKSEINDVSGGFLTGALDGASAGMALGQQVVADKEWNSVISYAFSAAGAVIGGIFGSEATAKFFKLFY</sequence>